<keyword evidence="2" id="KW-1185">Reference proteome</keyword>
<accession>A0A1C0A6B7</accession>
<dbReference type="EMBL" id="LWDV01000010">
    <property type="protein sequence ID" value="OCL25677.1"/>
    <property type="molecule type" value="Genomic_DNA"/>
</dbReference>
<reference evidence="2" key="1">
    <citation type="submission" date="2016-07" db="EMBL/GenBank/DDBJ databases">
        <authorList>
            <person name="Florea S."/>
            <person name="Webb J.S."/>
            <person name="Jaromczyk J."/>
            <person name="Schardl C.L."/>
        </authorList>
    </citation>
    <scope>NUCLEOTIDE SEQUENCE [LARGE SCALE GENOMIC DNA]</scope>
    <source>
        <strain evidence="2">Z6</strain>
    </source>
</reference>
<dbReference type="Proteomes" id="UP000093514">
    <property type="component" value="Unassembled WGS sequence"/>
</dbReference>
<proteinExistence type="predicted"/>
<name>A0A1C0A6B7_9FIRM</name>
<gene>
    <name evidence="1" type="ORF">U472_15210</name>
</gene>
<dbReference type="AlphaFoldDB" id="A0A1C0A6B7"/>
<dbReference type="InterPro" id="IPR012674">
    <property type="entry name" value="Calycin"/>
</dbReference>
<dbReference type="Pfam" id="PF09148">
    <property type="entry name" value="DUF1934"/>
    <property type="match status" value="1"/>
</dbReference>
<dbReference type="OrthoDB" id="1680906at2"/>
<protein>
    <recommendedName>
        <fullName evidence="3">DUF1934 domain-containing protein</fullName>
    </recommendedName>
</protein>
<evidence type="ECO:0000313" key="2">
    <source>
        <dbReference type="Proteomes" id="UP000093514"/>
    </source>
</evidence>
<comment type="caution">
    <text evidence="1">The sequence shown here is derived from an EMBL/GenBank/DDBJ whole genome shotgun (WGS) entry which is preliminary data.</text>
</comment>
<reference evidence="1 2" key="2">
    <citation type="submission" date="2016-08" db="EMBL/GenBank/DDBJ databases">
        <title>Orenia metallireducens sp. nov. strain Z6, a Novel Metal-reducing Firmicute from the Deep Subsurface.</title>
        <authorList>
            <person name="Maxim B.I."/>
            <person name="Kenneth K."/>
            <person name="Flynn T.M."/>
            <person name="Oloughlin E.J."/>
            <person name="Locke R.A."/>
            <person name="Weber J.R."/>
            <person name="Egan S.M."/>
            <person name="Mackie R.I."/>
            <person name="Cann I.K."/>
        </authorList>
    </citation>
    <scope>NUCLEOTIDE SEQUENCE [LARGE SCALE GENOMIC DNA]</scope>
    <source>
        <strain evidence="1 2">Z6</strain>
    </source>
</reference>
<sequence>MPQEVKIMINSSQIEGLDKNEIAFKTKGLLYNKKGIYYLKYKEDLEGLKGVETTLKIKEDELTLIRQGQVRMIQEFVLDKQSDFDYHTPYGTLNFQVEVKELNIDVDSFQGMIDLSYQLYNGEEIISENQLNITYKED</sequence>
<evidence type="ECO:0000313" key="1">
    <source>
        <dbReference type="EMBL" id="OCL25677.1"/>
    </source>
</evidence>
<organism evidence="1 2">
    <name type="scientific">Orenia metallireducens</name>
    <dbReference type="NCBI Taxonomy" id="1413210"/>
    <lineage>
        <taxon>Bacteria</taxon>
        <taxon>Bacillati</taxon>
        <taxon>Bacillota</taxon>
        <taxon>Clostridia</taxon>
        <taxon>Halanaerobiales</taxon>
        <taxon>Halobacteroidaceae</taxon>
        <taxon>Orenia</taxon>
    </lineage>
</organism>
<dbReference type="InterPro" id="IPR015231">
    <property type="entry name" value="DUF1934"/>
</dbReference>
<dbReference type="Gene3D" id="2.40.128.20">
    <property type="match status" value="1"/>
</dbReference>
<dbReference type="SUPFAM" id="SSF50814">
    <property type="entry name" value="Lipocalins"/>
    <property type="match status" value="1"/>
</dbReference>
<evidence type="ECO:0008006" key="3">
    <source>
        <dbReference type="Google" id="ProtNLM"/>
    </source>
</evidence>